<dbReference type="GO" id="GO:0003677">
    <property type="term" value="F:DNA binding"/>
    <property type="evidence" value="ECO:0007669"/>
    <property type="project" value="InterPro"/>
</dbReference>
<reference evidence="7" key="1">
    <citation type="submission" date="2020-07" db="EMBL/GenBank/DDBJ databases">
        <title>Huge and variable diversity of episymbiotic CPR bacteria and DPANN archaea in groundwater ecosystems.</title>
        <authorList>
            <person name="He C.Y."/>
            <person name="Keren R."/>
            <person name="Whittaker M."/>
            <person name="Farag I.F."/>
            <person name="Doudna J."/>
            <person name="Cate J.H.D."/>
            <person name="Banfield J.F."/>
        </authorList>
    </citation>
    <scope>NUCLEOTIDE SEQUENCE</scope>
    <source>
        <strain evidence="7">NC_groundwater_17_Pr7_B-0.1um_64_12</strain>
    </source>
</reference>
<dbReference type="Gene3D" id="1.10.1740.10">
    <property type="match status" value="1"/>
</dbReference>
<dbReference type="InterPro" id="IPR007627">
    <property type="entry name" value="RNA_pol_sigma70_r2"/>
</dbReference>
<gene>
    <name evidence="7" type="ORF">HYR64_02460</name>
</gene>
<dbReference type="CDD" id="cd06171">
    <property type="entry name" value="Sigma70_r4"/>
    <property type="match status" value="1"/>
</dbReference>
<comment type="similarity">
    <text evidence="1">Belongs to the sigma-70 factor family. ECF subfamily.</text>
</comment>
<dbReference type="InterPro" id="IPR013325">
    <property type="entry name" value="RNA_pol_sigma_r2"/>
</dbReference>
<evidence type="ECO:0000256" key="1">
    <source>
        <dbReference type="ARBA" id="ARBA00010641"/>
    </source>
</evidence>
<keyword evidence="4" id="KW-0804">Transcription</keyword>
<evidence type="ECO:0000256" key="2">
    <source>
        <dbReference type="ARBA" id="ARBA00023015"/>
    </source>
</evidence>
<dbReference type="SUPFAM" id="SSF88659">
    <property type="entry name" value="Sigma3 and sigma4 domains of RNA polymerase sigma factors"/>
    <property type="match status" value="1"/>
</dbReference>
<accession>A0A931LZ97</accession>
<evidence type="ECO:0000313" key="7">
    <source>
        <dbReference type="EMBL" id="MBI1755951.1"/>
    </source>
</evidence>
<name>A0A931LZ97_FIMGI</name>
<evidence type="ECO:0000259" key="6">
    <source>
        <dbReference type="Pfam" id="PF08281"/>
    </source>
</evidence>
<dbReference type="Pfam" id="PF04542">
    <property type="entry name" value="Sigma70_r2"/>
    <property type="match status" value="1"/>
</dbReference>
<dbReference type="InterPro" id="IPR013324">
    <property type="entry name" value="RNA_pol_sigma_r3/r4-like"/>
</dbReference>
<dbReference type="PANTHER" id="PTHR43133">
    <property type="entry name" value="RNA POLYMERASE ECF-TYPE SIGMA FACTO"/>
    <property type="match status" value="1"/>
</dbReference>
<dbReference type="Pfam" id="PF08281">
    <property type="entry name" value="Sigma70_r4_2"/>
    <property type="match status" value="1"/>
</dbReference>
<dbReference type="InterPro" id="IPR013249">
    <property type="entry name" value="RNA_pol_sigma70_r4_t2"/>
</dbReference>
<dbReference type="GO" id="GO:0006352">
    <property type="term" value="P:DNA-templated transcription initiation"/>
    <property type="evidence" value="ECO:0007669"/>
    <property type="project" value="InterPro"/>
</dbReference>
<evidence type="ECO:0000259" key="5">
    <source>
        <dbReference type="Pfam" id="PF04542"/>
    </source>
</evidence>
<dbReference type="Proteomes" id="UP000727962">
    <property type="component" value="Unassembled WGS sequence"/>
</dbReference>
<feature type="domain" description="RNA polymerase sigma-70 region 2" evidence="5">
    <location>
        <begin position="30"/>
        <end position="95"/>
    </location>
</feature>
<dbReference type="InterPro" id="IPR014284">
    <property type="entry name" value="RNA_pol_sigma-70_dom"/>
</dbReference>
<dbReference type="InterPro" id="IPR039425">
    <property type="entry name" value="RNA_pol_sigma-70-like"/>
</dbReference>
<evidence type="ECO:0000256" key="4">
    <source>
        <dbReference type="ARBA" id="ARBA00023163"/>
    </source>
</evidence>
<dbReference type="PANTHER" id="PTHR43133:SF51">
    <property type="entry name" value="RNA POLYMERASE SIGMA FACTOR"/>
    <property type="match status" value="1"/>
</dbReference>
<dbReference type="AlphaFoldDB" id="A0A931LZ97"/>
<dbReference type="Gene3D" id="1.10.10.10">
    <property type="entry name" value="Winged helix-like DNA-binding domain superfamily/Winged helix DNA-binding domain"/>
    <property type="match status" value="1"/>
</dbReference>
<dbReference type="InterPro" id="IPR036388">
    <property type="entry name" value="WH-like_DNA-bd_sf"/>
</dbReference>
<sequence>MKSNRILSWEAHLIQRAAQGEGVAFELLADLHRPALRSLALRMLRNSDDANDVVQETLVKAFRAIGDFDPERPLRPWLCRICANCCVDAVRGKRREGEPLEGHENLIRDDGPDVDESAGDSIEREQVLNAVERLPERYRRIIFMRHFRHMDVNEIAVALGKPEGTIKSWLFRARAMLRKDLQVAMG</sequence>
<keyword evidence="2" id="KW-0805">Transcription regulation</keyword>
<organism evidence="7 8">
    <name type="scientific">Fimbriimonas ginsengisoli</name>
    <dbReference type="NCBI Taxonomy" id="1005039"/>
    <lineage>
        <taxon>Bacteria</taxon>
        <taxon>Bacillati</taxon>
        <taxon>Armatimonadota</taxon>
        <taxon>Fimbriimonadia</taxon>
        <taxon>Fimbriimonadales</taxon>
        <taxon>Fimbriimonadaceae</taxon>
        <taxon>Fimbriimonas</taxon>
    </lineage>
</organism>
<keyword evidence="3" id="KW-0731">Sigma factor</keyword>
<dbReference type="NCBIfam" id="TIGR02937">
    <property type="entry name" value="sigma70-ECF"/>
    <property type="match status" value="1"/>
</dbReference>
<proteinExistence type="inferred from homology"/>
<comment type="caution">
    <text evidence="7">The sequence shown here is derived from an EMBL/GenBank/DDBJ whole genome shotgun (WGS) entry which is preliminary data.</text>
</comment>
<dbReference type="EMBL" id="JACOSL010000016">
    <property type="protein sequence ID" value="MBI1755951.1"/>
    <property type="molecule type" value="Genomic_DNA"/>
</dbReference>
<dbReference type="GO" id="GO:0016987">
    <property type="term" value="F:sigma factor activity"/>
    <property type="evidence" value="ECO:0007669"/>
    <property type="project" value="UniProtKB-KW"/>
</dbReference>
<feature type="domain" description="RNA polymerase sigma factor 70 region 4 type 2" evidence="6">
    <location>
        <begin position="124"/>
        <end position="177"/>
    </location>
</feature>
<protein>
    <submittedName>
        <fullName evidence="7">Sigma-70 family RNA polymerase sigma factor</fullName>
    </submittedName>
</protein>
<evidence type="ECO:0000313" key="8">
    <source>
        <dbReference type="Proteomes" id="UP000727962"/>
    </source>
</evidence>
<dbReference type="SUPFAM" id="SSF88946">
    <property type="entry name" value="Sigma2 domain of RNA polymerase sigma factors"/>
    <property type="match status" value="1"/>
</dbReference>
<evidence type="ECO:0000256" key="3">
    <source>
        <dbReference type="ARBA" id="ARBA00023082"/>
    </source>
</evidence>